<comment type="caution">
    <text evidence="2">The sequence shown here is derived from an EMBL/GenBank/DDBJ whole genome shotgun (WGS) entry which is preliminary data.</text>
</comment>
<dbReference type="EMBL" id="AGNL01018174">
    <property type="protein sequence ID" value="EJK63550.1"/>
    <property type="molecule type" value="Genomic_DNA"/>
</dbReference>
<sequence>MQATADCSDDGCSNDGCSSNCSEDSDYTTATQLHKRGEVGEEYDIFSRVLIEGVSREPIRVFDQIEYCPVEGVSGRDYRQAQVLAVRPASDTRLVLSTRRIPPPGRSRDGSCLEDRAQVRVQGRRLADLRSVLHLFGGFFGVHRRRSTGRGLVVGSGPPSTDTAAGKVKGW</sequence>
<protein>
    <submittedName>
        <fullName evidence="2">Uncharacterized protein</fullName>
    </submittedName>
</protein>
<proteinExistence type="predicted"/>
<keyword evidence="3" id="KW-1185">Reference proteome</keyword>
<feature type="region of interest" description="Disordered" evidence="1">
    <location>
        <begin position="1"/>
        <end position="24"/>
    </location>
</feature>
<accession>K0SDT9</accession>
<dbReference type="AlphaFoldDB" id="K0SDT9"/>
<evidence type="ECO:0000313" key="2">
    <source>
        <dbReference type="EMBL" id="EJK63550.1"/>
    </source>
</evidence>
<feature type="region of interest" description="Disordered" evidence="1">
    <location>
        <begin position="151"/>
        <end position="171"/>
    </location>
</feature>
<name>K0SDT9_THAOC</name>
<dbReference type="Proteomes" id="UP000266841">
    <property type="component" value="Unassembled WGS sequence"/>
</dbReference>
<reference evidence="2 3" key="1">
    <citation type="journal article" date="2012" name="Genome Biol.">
        <title>Genome and low-iron response of an oceanic diatom adapted to chronic iron limitation.</title>
        <authorList>
            <person name="Lommer M."/>
            <person name="Specht M."/>
            <person name="Roy A.S."/>
            <person name="Kraemer L."/>
            <person name="Andreson R."/>
            <person name="Gutowska M.A."/>
            <person name="Wolf J."/>
            <person name="Bergner S.V."/>
            <person name="Schilhabel M.B."/>
            <person name="Klostermeier U.C."/>
            <person name="Beiko R.G."/>
            <person name="Rosenstiel P."/>
            <person name="Hippler M."/>
            <person name="Laroche J."/>
        </authorList>
    </citation>
    <scope>NUCLEOTIDE SEQUENCE [LARGE SCALE GENOMIC DNA]</scope>
    <source>
        <strain evidence="2 3">CCMP1005</strain>
    </source>
</reference>
<evidence type="ECO:0000256" key="1">
    <source>
        <dbReference type="SAM" id="MobiDB-lite"/>
    </source>
</evidence>
<organism evidence="2 3">
    <name type="scientific">Thalassiosira oceanica</name>
    <name type="common">Marine diatom</name>
    <dbReference type="NCBI Taxonomy" id="159749"/>
    <lineage>
        <taxon>Eukaryota</taxon>
        <taxon>Sar</taxon>
        <taxon>Stramenopiles</taxon>
        <taxon>Ochrophyta</taxon>
        <taxon>Bacillariophyta</taxon>
        <taxon>Coscinodiscophyceae</taxon>
        <taxon>Thalassiosirophycidae</taxon>
        <taxon>Thalassiosirales</taxon>
        <taxon>Thalassiosiraceae</taxon>
        <taxon>Thalassiosira</taxon>
    </lineage>
</organism>
<feature type="compositionally biased region" description="Low complexity" evidence="1">
    <location>
        <begin position="10"/>
        <end position="22"/>
    </location>
</feature>
<gene>
    <name evidence="2" type="ORF">THAOC_15784</name>
</gene>
<evidence type="ECO:0000313" key="3">
    <source>
        <dbReference type="Proteomes" id="UP000266841"/>
    </source>
</evidence>